<evidence type="ECO:0000256" key="1">
    <source>
        <dbReference type="SAM" id="MobiDB-lite"/>
    </source>
</evidence>
<feature type="region of interest" description="Disordered" evidence="1">
    <location>
        <begin position="1"/>
        <end position="83"/>
    </location>
</feature>
<dbReference type="EMBL" id="JAURTK010000030">
    <property type="protein sequence ID" value="MDP9651774.1"/>
    <property type="molecule type" value="Genomic_DNA"/>
</dbReference>
<comment type="caution">
    <text evidence="2">The sequence shown here is derived from an EMBL/GenBank/DDBJ whole genome shotgun (WGS) entry which is preliminary data.</text>
</comment>
<dbReference type="RefSeq" id="WP_392396316.1">
    <property type="nucleotide sequence ID" value="NZ_JAURTK010000030.1"/>
</dbReference>
<evidence type="ECO:0008006" key="4">
    <source>
        <dbReference type="Google" id="ProtNLM"/>
    </source>
</evidence>
<name>A0AB73IP48_9BURK</name>
<dbReference type="AlphaFoldDB" id="A0AB73IP48"/>
<sequence>MQIDSALPSTRQAADRTTRSASSTAVTGDNAATVRSATSNASKQDEAVRISTEGAAAAARDTNVVDGTSAAGADGEGASATDSSAVKSFAYGTLGLERPDQPHEERNAFYTAGRWLAAGITLGGIISLLI</sequence>
<feature type="compositionally biased region" description="Polar residues" evidence="1">
    <location>
        <begin position="33"/>
        <end position="42"/>
    </location>
</feature>
<proteinExistence type="predicted"/>
<accession>A0AB73IP48</accession>
<evidence type="ECO:0000313" key="2">
    <source>
        <dbReference type="EMBL" id="MDP9651774.1"/>
    </source>
</evidence>
<dbReference type="Proteomes" id="UP001229486">
    <property type="component" value="Unassembled WGS sequence"/>
</dbReference>
<organism evidence="2 3">
    <name type="scientific">Paraburkholderia caledonica</name>
    <dbReference type="NCBI Taxonomy" id="134536"/>
    <lineage>
        <taxon>Bacteria</taxon>
        <taxon>Pseudomonadati</taxon>
        <taxon>Pseudomonadota</taxon>
        <taxon>Betaproteobacteria</taxon>
        <taxon>Burkholderiales</taxon>
        <taxon>Burkholderiaceae</taxon>
        <taxon>Paraburkholderia</taxon>
    </lineage>
</organism>
<evidence type="ECO:0000313" key="3">
    <source>
        <dbReference type="Proteomes" id="UP001229486"/>
    </source>
</evidence>
<feature type="compositionally biased region" description="Low complexity" evidence="1">
    <location>
        <begin position="66"/>
        <end position="83"/>
    </location>
</feature>
<reference evidence="2" key="1">
    <citation type="submission" date="2023-07" db="EMBL/GenBank/DDBJ databases">
        <title>Sorghum-associated microbial communities from plants grown in Nebraska, USA.</title>
        <authorList>
            <person name="Schachtman D."/>
        </authorList>
    </citation>
    <scope>NUCLEOTIDE SEQUENCE</scope>
    <source>
        <strain evidence="2">DS1061</strain>
    </source>
</reference>
<protein>
    <recommendedName>
        <fullName evidence="4">DUF883 domain-containing protein</fullName>
    </recommendedName>
</protein>
<gene>
    <name evidence="2" type="ORF">J2793_007249</name>
</gene>